<dbReference type="Pfam" id="PF13715">
    <property type="entry name" value="CarbopepD_reg_2"/>
    <property type="match status" value="1"/>
</dbReference>
<evidence type="ECO:0000259" key="14">
    <source>
        <dbReference type="Pfam" id="PF07715"/>
    </source>
</evidence>
<evidence type="ECO:0000256" key="12">
    <source>
        <dbReference type="SAM" id="SignalP"/>
    </source>
</evidence>
<accession>A0A5C7B062</accession>
<evidence type="ECO:0000259" key="13">
    <source>
        <dbReference type="Pfam" id="PF00593"/>
    </source>
</evidence>
<keyword evidence="5 12" id="KW-0732">Signal</keyword>
<dbReference type="GO" id="GO:0015344">
    <property type="term" value="F:siderophore uptake transmembrane transporter activity"/>
    <property type="evidence" value="ECO:0007669"/>
    <property type="project" value="TreeGrafter"/>
</dbReference>
<dbReference type="InterPro" id="IPR039426">
    <property type="entry name" value="TonB-dep_rcpt-like"/>
</dbReference>
<dbReference type="InterPro" id="IPR036942">
    <property type="entry name" value="Beta-barrel_TonB_sf"/>
</dbReference>
<comment type="subcellular location">
    <subcellularLocation>
        <location evidence="1 10">Cell outer membrane</location>
        <topology evidence="1 10">Multi-pass membrane protein</topology>
    </subcellularLocation>
</comment>
<feature type="domain" description="TonB-dependent receptor plug" evidence="14">
    <location>
        <begin position="114"/>
        <end position="222"/>
    </location>
</feature>
<keyword evidence="2 10" id="KW-0813">Transport</keyword>
<dbReference type="PROSITE" id="PS52016">
    <property type="entry name" value="TONB_DEPENDENT_REC_3"/>
    <property type="match status" value="1"/>
</dbReference>
<evidence type="ECO:0000256" key="5">
    <source>
        <dbReference type="ARBA" id="ARBA00022729"/>
    </source>
</evidence>
<keyword evidence="6 11" id="KW-0798">TonB box</keyword>
<comment type="caution">
    <text evidence="15">The sequence shown here is derived from an EMBL/GenBank/DDBJ whole genome shotgun (WGS) entry which is preliminary data.</text>
</comment>
<organism evidence="15 16">
    <name type="scientific">Seonamhaeicola algicola</name>
    <dbReference type="NCBI Taxonomy" id="1719036"/>
    <lineage>
        <taxon>Bacteria</taxon>
        <taxon>Pseudomonadati</taxon>
        <taxon>Bacteroidota</taxon>
        <taxon>Flavobacteriia</taxon>
        <taxon>Flavobacteriales</taxon>
        <taxon>Flavobacteriaceae</taxon>
    </lineage>
</organism>
<dbReference type="PANTHER" id="PTHR30069">
    <property type="entry name" value="TONB-DEPENDENT OUTER MEMBRANE RECEPTOR"/>
    <property type="match status" value="1"/>
</dbReference>
<keyword evidence="7 10" id="KW-0472">Membrane</keyword>
<dbReference type="RefSeq" id="WP_147132400.1">
    <property type="nucleotide sequence ID" value="NZ_VOSC01000012.1"/>
</dbReference>
<dbReference type="InterPro" id="IPR008969">
    <property type="entry name" value="CarboxyPept-like_regulatory"/>
</dbReference>
<dbReference type="InterPro" id="IPR037066">
    <property type="entry name" value="Plug_dom_sf"/>
</dbReference>
<protein>
    <submittedName>
        <fullName evidence="15">TonB-dependent receptor</fullName>
    </submittedName>
</protein>
<feature type="chain" id="PRO_5022801232" evidence="12">
    <location>
        <begin position="19"/>
        <end position="947"/>
    </location>
</feature>
<dbReference type="OrthoDB" id="1109208at2"/>
<dbReference type="SUPFAM" id="SSF56935">
    <property type="entry name" value="Porins"/>
    <property type="match status" value="1"/>
</dbReference>
<evidence type="ECO:0000256" key="11">
    <source>
        <dbReference type="RuleBase" id="RU003357"/>
    </source>
</evidence>
<keyword evidence="3 10" id="KW-1134">Transmembrane beta strand</keyword>
<evidence type="ECO:0000256" key="6">
    <source>
        <dbReference type="ARBA" id="ARBA00023077"/>
    </source>
</evidence>
<dbReference type="Gene3D" id="2.170.130.10">
    <property type="entry name" value="TonB-dependent receptor, plug domain"/>
    <property type="match status" value="1"/>
</dbReference>
<evidence type="ECO:0000313" key="15">
    <source>
        <dbReference type="EMBL" id="TXE13159.1"/>
    </source>
</evidence>
<dbReference type="Proteomes" id="UP000321790">
    <property type="component" value="Unassembled WGS sequence"/>
</dbReference>
<keyword evidence="16" id="KW-1185">Reference proteome</keyword>
<dbReference type="Pfam" id="PF07715">
    <property type="entry name" value="Plug"/>
    <property type="match status" value="1"/>
</dbReference>
<dbReference type="Gene3D" id="2.40.170.20">
    <property type="entry name" value="TonB-dependent receptor, beta-barrel domain"/>
    <property type="match status" value="1"/>
</dbReference>
<dbReference type="InterPro" id="IPR012910">
    <property type="entry name" value="Plug_dom"/>
</dbReference>
<dbReference type="GO" id="GO:0009279">
    <property type="term" value="C:cell outer membrane"/>
    <property type="evidence" value="ECO:0007669"/>
    <property type="project" value="UniProtKB-SubCell"/>
</dbReference>
<dbReference type="GO" id="GO:0044718">
    <property type="term" value="P:siderophore transmembrane transport"/>
    <property type="evidence" value="ECO:0007669"/>
    <property type="project" value="TreeGrafter"/>
</dbReference>
<evidence type="ECO:0000256" key="8">
    <source>
        <dbReference type="ARBA" id="ARBA00023170"/>
    </source>
</evidence>
<evidence type="ECO:0000256" key="1">
    <source>
        <dbReference type="ARBA" id="ARBA00004571"/>
    </source>
</evidence>
<evidence type="ECO:0000256" key="3">
    <source>
        <dbReference type="ARBA" id="ARBA00022452"/>
    </source>
</evidence>
<evidence type="ECO:0000313" key="16">
    <source>
        <dbReference type="Proteomes" id="UP000321790"/>
    </source>
</evidence>
<proteinExistence type="inferred from homology"/>
<dbReference type="EMBL" id="VOSC01000012">
    <property type="protein sequence ID" value="TXE13159.1"/>
    <property type="molecule type" value="Genomic_DNA"/>
</dbReference>
<keyword evidence="4 10" id="KW-0812">Transmembrane</keyword>
<reference evidence="16" key="1">
    <citation type="submission" date="2019-08" db="EMBL/GenBank/DDBJ databases">
        <title>Seonamhaeicola sediminis sp. nov., isolated from marine sediment.</title>
        <authorList>
            <person name="Cao W.R."/>
        </authorList>
    </citation>
    <scope>NUCLEOTIDE SEQUENCE [LARGE SCALE GENOMIC DNA]</scope>
    <source>
        <strain evidence="16">Gy8</strain>
    </source>
</reference>
<comment type="similarity">
    <text evidence="10 11">Belongs to the TonB-dependent receptor family.</text>
</comment>
<keyword evidence="8 15" id="KW-0675">Receptor</keyword>
<keyword evidence="9 10" id="KW-0998">Cell outer membrane</keyword>
<evidence type="ECO:0000256" key="2">
    <source>
        <dbReference type="ARBA" id="ARBA00022448"/>
    </source>
</evidence>
<dbReference type="AlphaFoldDB" id="A0A5C7B062"/>
<dbReference type="SUPFAM" id="SSF49464">
    <property type="entry name" value="Carboxypeptidase regulatory domain-like"/>
    <property type="match status" value="1"/>
</dbReference>
<evidence type="ECO:0000256" key="4">
    <source>
        <dbReference type="ARBA" id="ARBA00022692"/>
    </source>
</evidence>
<feature type="domain" description="TonB-dependent receptor-like beta-barrel" evidence="13">
    <location>
        <begin position="411"/>
        <end position="920"/>
    </location>
</feature>
<name>A0A5C7B062_9FLAO</name>
<evidence type="ECO:0000256" key="10">
    <source>
        <dbReference type="PROSITE-ProRule" id="PRU01360"/>
    </source>
</evidence>
<gene>
    <name evidence="15" type="ORF">FUA26_05020</name>
</gene>
<evidence type="ECO:0000256" key="7">
    <source>
        <dbReference type="ARBA" id="ARBA00023136"/>
    </source>
</evidence>
<sequence>MKTILPFLLLFLCSLTYAQTTVTGSVTDDNGQPIPGANVIIVGTTVGIVTDFDGNFTLTYNENPPFTIQASSVGFESATAEITKYKQNVSLILKEGNALDEVVISASRTPERIFESPVTVERFGLKEIKNTASSEFYDGLENLKGVDINTNSLTFKSINTRGFATFANTRFMQRVDGMDNAAPALNFPLGNLLGMVETDVQSVELLPGAASALYGANAFNGILFMTSKNPFDHAGISAYFKMGITSQEAAGDNEYKDYGIRVAHKFSNKFAAKVNFSYLQGTDWVANDTRGKDRNTTFIKNNSTRENDPDYDGVNVYGDLATTNLRNVKENPDFLSRLPNPALANLIPEVNVSRTGYHEADLTDYDAKSIKTDWGLYYRPWENDFEIQYVGKIGSGSTIYQGSNRYSIKNFFLQQHKLEIKNDNFFIRGYVTADNAGDSYDMVFTGVNVNRKWKSDEDWFGEYAGAFLQATLAGLNGDQAHAAARQAADTGRLEPGTPEFQQAFNAVTNDPDILTGSQLKDESKIYHSDANYNFSHLIDWAEIQVGGSYRKYVLNSFGSIYTDRNEEIPYSEVGLYTQIQKKFLEDDRLKLTASLRYDKSELFDAFFSPRLSVGYNLGENNNHNLRASFQTGFRNPDTQALYIGFNVGPITLIGSAFDNPERFTRTVSGTEISPTGQAILGTNSYTYNATGAYDNSFTRSSVTAFAASQNPTDLEVANPGLVKPEQVSSFEVGYRGKIDKISLDFSAYYNQYKDFITTVDVINPYYGDVQLSQTFPVNGTPTPLSVIALANEDFQAYRAYTNTSEDVSSYGASLGVSTKIFGDFDLGANYTYAKLDFDRQANSDFQTNFNTPEHKFKATFGNNDLFENFGFNVAWRWSDNYVWEASFLTADVPAYHVLDAQINLRVPSLKSSFKVGATNLLGDEYFTAAGTGYIGSQYYVSWIINNL</sequence>
<dbReference type="PANTHER" id="PTHR30069:SF29">
    <property type="entry name" value="HEMOGLOBIN AND HEMOGLOBIN-HAPTOGLOBIN-BINDING PROTEIN 1-RELATED"/>
    <property type="match status" value="1"/>
</dbReference>
<dbReference type="Pfam" id="PF00593">
    <property type="entry name" value="TonB_dep_Rec_b-barrel"/>
    <property type="match status" value="1"/>
</dbReference>
<evidence type="ECO:0000256" key="9">
    <source>
        <dbReference type="ARBA" id="ARBA00023237"/>
    </source>
</evidence>
<dbReference type="Gene3D" id="2.60.40.1120">
    <property type="entry name" value="Carboxypeptidase-like, regulatory domain"/>
    <property type="match status" value="1"/>
</dbReference>
<feature type="signal peptide" evidence="12">
    <location>
        <begin position="1"/>
        <end position="18"/>
    </location>
</feature>
<dbReference type="InterPro" id="IPR000531">
    <property type="entry name" value="Beta-barrel_TonB"/>
</dbReference>